<keyword evidence="4 6" id="KW-0472">Membrane</keyword>
<sequence>ETRQPLLYAVFSSFLVLSTLAVILRFISRSIARVGQHRDDIFIVIGWALYMAFIGVAIGDVKTSGLGLHQALVNPEMMQSWAKYVLAVAFLYVFSVVFPKIAVLSLYLSIFTRQRISRIICYVIGGLIVGNCLGCAGAAFALCIPLESFWNPQIHGRCFDMNSWFRYARVINILSDIVLLVLPLPHVYHLQSPTRLKIGVLVTFLTGSLGLIASLITLFEFSRTNAVSDSTWTGALLILWAIIETGMYLIAACMISYPPLIKYIWKGLSRRPKG</sequence>
<evidence type="ECO:0000313" key="9">
    <source>
        <dbReference type="Proteomes" id="UP000248961"/>
    </source>
</evidence>
<dbReference type="PANTHER" id="PTHR33048">
    <property type="entry name" value="PTH11-LIKE INTEGRAL MEMBRANE PROTEIN (AFU_ORTHOLOGUE AFUA_5G11245)"/>
    <property type="match status" value="1"/>
</dbReference>
<feature type="transmembrane region" description="Helical" evidence="6">
    <location>
        <begin position="164"/>
        <end position="184"/>
    </location>
</feature>
<proteinExistence type="inferred from homology"/>
<dbReference type="Proteomes" id="UP000248961">
    <property type="component" value="Unassembled WGS sequence"/>
</dbReference>
<feature type="transmembrane region" description="Helical" evidence="6">
    <location>
        <begin position="81"/>
        <end position="107"/>
    </location>
</feature>
<dbReference type="STRING" id="1450537.A0A395HGW9"/>
<accession>A0A395HGW9</accession>
<dbReference type="AlphaFoldDB" id="A0A395HGW9"/>
<dbReference type="InterPro" id="IPR049326">
    <property type="entry name" value="Rhodopsin_dom_fungi"/>
</dbReference>
<evidence type="ECO:0000256" key="2">
    <source>
        <dbReference type="ARBA" id="ARBA00022692"/>
    </source>
</evidence>
<name>A0A395HGW9_ASPHC</name>
<dbReference type="Pfam" id="PF20684">
    <property type="entry name" value="Fung_rhodopsin"/>
    <property type="match status" value="1"/>
</dbReference>
<keyword evidence="2 6" id="KW-0812">Transmembrane</keyword>
<dbReference type="InterPro" id="IPR052337">
    <property type="entry name" value="SAT4-like"/>
</dbReference>
<evidence type="ECO:0000256" key="6">
    <source>
        <dbReference type="SAM" id="Phobius"/>
    </source>
</evidence>
<protein>
    <recommendedName>
        <fullName evidence="7">Rhodopsin domain-containing protein</fullName>
    </recommendedName>
</protein>
<feature type="non-terminal residue" evidence="8">
    <location>
        <position position="1"/>
    </location>
</feature>
<dbReference type="GO" id="GO:0016020">
    <property type="term" value="C:membrane"/>
    <property type="evidence" value="ECO:0007669"/>
    <property type="project" value="UniProtKB-SubCell"/>
</dbReference>
<organism evidence="8 9">
    <name type="scientific">Aspergillus homomorphus (strain CBS 101889)</name>
    <dbReference type="NCBI Taxonomy" id="1450537"/>
    <lineage>
        <taxon>Eukaryota</taxon>
        <taxon>Fungi</taxon>
        <taxon>Dikarya</taxon>
        <taxon>Ascomycota</taxon>
        <taxon>Pezizomycotina</taxon>
        <taxon>Eurotiomycetes</taxon>
        <taxon>Eurotiomycetidae</taxon>
        <taxon>Eurotiales</taxon>
        <taxon>Aspergillaceae</taxon>
        <taxon>Aspergillus</taxon>
        <taxon>Aspergillus subgen. Circumdati</taxon>
    </lineage>
</organism>
<evidence type="ECO:0000256" key="1">
    <source>
        <dbReference type="ARBA" id="ARBA00004141"/>
    </source>
</evidence>
<feature type="non-terminal residue" evidence="8">
    <location>
        <position position="274"/>
    </location>
</feature>
<keyword evidence="3 6" id="KW-1133">Transmembrane helix</keyword>
<feature type="transmembrane region" description="Helical" evidence="6">
    <location>
        <begin position="119"/>
        <end position="144"/>
    </location>
</feature>
<feature type="domain" description="Rhodopsin" evidence="7">
    <location>
        <begin position="24"/>
        <end position="262"/>
    </location>
</feature>
<dbReference type="EMBL" id="KZ824339">
    <property type="protein sequence ID" value="RAL07151.1"/>
    <property type="molecule type" value="Genomic_DNA"/>
</dbReference>
<evidence type="ECO:0000256" key="4">
    <source>
        <dbReference type="ARBA" id="ARBA00023136"/>
    </source>
</evidence>
<dbReference type="RefSeq" id="XP_025546305.1">
    <property type="nucleotide sequence ID" value="XM_025691323.1"/>
</dbReference>
<comment type="subcellular location">
    <subcellularLocation>
        <location evidence="1">Membrane</location>
        <topology evidence="1">Multi-pass membrane protein</topology>
    </subcellularLocation>
</comment>
<feature type="transmembrane region" description="Helical" evidence="6">
    <location>
        <begin position="6"/>
        <end position="28"/>
    </location>
</feature>
<evidence type="ECO:0000313" key="8">
    <source>
        <dbReference type="EMBL" id="RAL07151.1"/>
    </source>
</evidence>
<feature type="transmembrane region" description="Helical" evidence="6">
    <location>
        <begin position="237"/>
        <end position="261"/>
    </location>
</feature>
<dbReference type="GeneID" id="37195612"/>
<evidence type="ECO:0000256" key="5">
    <source>
        <dbReference type="ARBA" id="ARBA00038359"/>
    </source>
</evidence>
<gene>
    <name evidence="8" type="ORF">BO97DRAFT_326969</name>
</gene>
<dbReference type="VEuPathDB" id="FungiDB:BO97DRAFT_326969"/>
<comment type="similarity">
    <text evidence="5">Belongs to the SAT4 family.</text>
</comment>
<evidence type="ECO:0000256" key="3">
    <source>
        <dbReference type="ARBA" id="ARBA00022989"/>
    </source>
</evidence>
<evidence type="ECO:0000259" key="7">
    <source>
        <dbReference type="Pfam" id="PF20684"/>
    </source>
</evidence>
<keyword evidence="9" id="KW-1185">Reference proteome</keyword>
<dbReference type="OrthoDB" id="5329176at2759"/>
<feature type="transmembrane region" description="Helical" evidence="6">
    <location>
        <begin position="40"/>
        <end position="61"/>
    </location>
</feature>
<dbReference type="PANTHER" id="PTHR33048:SF156">
    <property type="entry name" value="INTEGRAL MEMBRANE PROTEIN"/>
    <property type="match status" value="1"/>
</dbReference>
<reference evidence="8 9" key="1">
    <citation type="submission" date="2018-02" db="EMBL/GenBank/DDBJ databases">
        <title>The genomes of Aspergillus section Nigri reveals drivers in fungal speciation.</title>
        <authorList>
            <consortium name="DOE Joint Genome Institute"/>
            <person name="Vesth T.C."/>
            <person name="Nybo J."/>
            <person name="Theobald S."/>
            <person name="Brandl J."/>
            <person name="Frisvad J.C."/>
            <person name="Nielsen K.F."/>
            <person name="Lyhne E.K."/>
            <person name="Kogle M.E."/>
            <person name="Kuo A."/>
            <person name="Riley R."/>
            <person name="Clum A."/>
            <person name="Nolan M."/>
            <person name="Lipzen A."/>
            <person name="Salamov A."/>
            <person name="Henrissat B."/>
            <person name="Wiebenga A."/>
            <person name="De vries R.P."/>
            <person name="Grigoriev I.V."/>
            <person name="Mortensen U.H."/>
            <person name="Andersen M.R."/>
            <person name="Baker S.E."/>
        </authorList>
    </citation>
    <scope>NUCLEOTIDE SEQUENCE [LARGE SCALE GENOMIC DNA]</scope>
    <source>
        <strain evidence="8 9">CBS 101889</strain>
    </source>
</reference>
<feature type="transmembrane region" description="Helical" evidence="6">
    <location>
        <begin position="196"/>
        <end position="217"/>
    </location>
</feature>